<dbReference type="SMART" id="SM00233">
    <property type="entry name" value="PH"/>
    <property type="match status" value="2"/>
</dbReference>
<feature type="region of interest" description="Disordered" evidence="9">
    <location>
        <begin position="637"/>
        <end position="725"/>
    </location>
</feature>
<dbReference type="InterPro" id="IPR001605">
    <property type="entry name" value="PH_dom-spectrin-type"/>
</dbReference>
<dbReference type="OrthoDB" id="8956691at2759"/>
<sequence>MRSLIEKSWFMVLDCVLVSDAVVSASDQYHALLQLSADRRVTLEERFQLYVFEREARELQNWISTRRTLAEAQEYGQDLEDVEVLQKKFEDFRSEVQGLGQSKVSSVLQLAQEVRSAESQQREAELHKLWEELQQTVEKRAESLRSAREVHQFDHDVDELKSWMLEKEATLDSEDHGHDLLSVQALLRQHQGLERDLAAIGEELCRTREEGRALGRRYAQVQQNLAERMEEVEEGWSTLQRKAGQRSERLNQAETAQSYLTVSRELVAWLKETLSLVRGEGLGGEGGDLEQLLKRHEEYRLQIDRQLDKSQAVKEEGRCLVEGGNFMSPEVEDRLVELQELEERVEQTWEEQRLLYQEQLETLQLQRELEQAEHWLSAHEAALRSQEYGECVQDVLELMKRQEDVESTLQAQEERFSALQEKRTRREQRLQKLQDQEGVPRDRPVRAPSLKRKPSDLRPLATPRGPTPTHRPPALSLGHSGHRRANSGGSDIIISPLRRSMRDLPSPPPHSGQQESDQSETASDEPPTVPQEVKDTCLMDGILQIKLKPGGSKGLDPWEAVFAVLEVEMLRLYQDQTAAAQGWSRWPPISRAGSVCKEVPNYRRKEHVFKLILGDGSQYLFAAPSQVLQQQWVEKLQGGAKPDPAPDFSPQGDREIQPIRLKEEENVTDGSQTAVPHRDPTWAESHLETGREEDEEDEEGAEGKRPSRHRGGVVQDAGRRAGALGRRYAQVQQSLAERMEEVEEGVERLAEEGGTAQREAEPGGDRTELPSPAWLKETLSLVRGEGLGGEGGDLEQLLKRHEEYRLQIDRQLDKSQAVKEEGRCLVEGGNFMSPEVEDRLVELQELEERMEQTWEEQRLLYQEQLETLQLQRELEQAEHWLSAHEAALRSQEYGECVQDVLELMKRQEDVESTLQAQEERFSALQEKRTRREQRLQKLQDQEGVPRDRPVRAPSLKRKPSDLRPLATPRGPTPTHRPPALSLGHSGHRRANSGGSDIIISPLRRSMRDLPSPPPHSGQQESDQSETASDEPPTVPQEVKDTCLMDGILQIKLKPGGSKGLDPWEAVFAVLEVEMLRLYQDQTAAAQGWSRWPPISRAGSVCKEVPNYRRKEHVFKLILGDGSQYLFAAPSQVLQQQWVEKLQGGAKPDPAPDREIQPIRLKEEENVTDGSQTAVPHRDPTWAESHLETGREEDEEDEEGAVGSKDPPPKPPHTYYNKHRYTERPGQSEFLPQRMLPPTAPPPAPPAPSLEGGTKEKPKNKSMFKKLFKMNPPATVQHQTRGRCPYSRAQDQRGLLTIFLSAHTGPQHSV</sequence>
<dbReference type="InterPro" id="IPR002017">
    <property type="entry name" value="Spectrin_repeat"/>
</dbReference>
<name>A0A9Q1E6Y7_SYNKA</name>
<feature type="region of interest" description="Disordered" evidence="9">
    <location>
        <begin position="419"/>
        <end position="532"/>
    </location>
</feature>
<feature type="region of interest" description="Disordered" evidence="9">
    <location>
        <begin position="741"/>
        <end position="773"/>
    </location>
</feature>
<dbReference type="InterPro" id="IPR011993">
    <property type="entry name" value="PH-like_dom_sf"/>
</dbReference>
<keyword evidence="8" id="KW-0175">Coiled coil</keyword>
<evidence type="ECO:0000256" key="9">
    <source>
        <dbReference type="SAM" id="MobiDB-lite"/>
    </source>
</evidence>
<feature type="compositionally biased region" description="Basic and acidic residues" evidence="9">
    <location>
        <begin position="1149"/>
        <end position="1164"/>
    </location>
</feature>
<comment type="subcellular location">
    <subcellularLocation>
        <location evidence="1">Cytoplasm</location>
        <location evidence="1">Cytoskeleton</location>
    </subcellularLocation>
</comment>
<feature type="compositionally biased region" description="Acidic residues" evidence="9">
    <location>
        <begin position="1190"/>
        <end position="1199"/>
    </location>
</feature>
<feature type="coiled-coil region" evidence="8">
    <location>
        <begin position="794"/>
        <end position="821"/>
    </location>
</feature>
<organism evidence="12 13">
    <name type="scientific">Synaphobranchus kaupii</name>
    <name type="common">Kaup's arrowtooth eel</name>
    <dbReference type="NCBI Taxonomy" id="118154"/>
    <lineage>
        <taxon>Eukaryota</taxon>
        <taxon>Metazoa</taxon>
        <taxon>Chordata</taxon>
        <taxon>Craniata</taxon>
        <taxon>Vertebrata</taxon>
        <taxon>Euteleostomi</taxon>
        <taxon>Actinopterygii</taxon>
        <taxon>Neopterygii</taxon>
        <taxon>Teleostei</taxon>
        <taxon>Anguilliformes</taxon>
        <taxon>Synaphobranchidae</taxon>
        <taxon>Synaphobranchus</taxon>
    </lineage>
</organism>
<gene>
    <name evidence="12" type="ORF">SKAU_G00421760</name>
</gene>
<reference evidence="12" key="1">
    <citation type="journal article" date="2023" name="Science">
        <title>Genome structures resolve the early diversification of teleost fishes.</title>
        <authorList>
            <person name="Parey E."/>
            <person name="Louis A."/>
            <person name="Montfort J."/>
            <person name="Bouchez O."/>
            <person name="Roques C."/>
            <person name="Iampietro C."/>
            <person name="Lluch J."/>
            <person name="Castinel A."/>
            <person name="Donnadieu C."/>
            <person name="Desvignes T."/>
            <person name="Floi Bucao C."/>
            <person name="Jouanno E."/>
            <person name="Wen M."/>
            <person name="Mejri S."/>
            <person name="Dirks R."/>
            <person name="Jansen H."/>
            <person name="Henkel C."/>
            <person name="Chen W.J."/>
            <person name="Zahm M."/>
            <person name="Cabau C."/>
            <person name="Klopp C."/>
            <person name="Thompson A.W."/>
            <person name="Robinson-Rechavi M."/>
            <person name="Braasch I."/>
            <person name="Lecointre G."/>
            <person name="Bobe J."/>
            <person name="Postlethwait J.H."/>
            <person name="Berthelot C."/>
            <person name="Roest Crollius H."/>
            <person name="Guiguen Y."/>
        </authorList>
    </citation>
    <scope>NUCLEOTIDE SEQUENCE</scope>
    <source>
        <strain evidence="12">WJC10195</strain>
    </source>
</reference>
<protein>
    <recommendedName>
        <fullName evidence="11">PH domain-containing protein</fullName>
    </recommendedName>
</protein>
<feature type="domain" description="PH" evidence="11">
    <location>
        <begin position="1041"/>
        <end position="1146"/>
    </location>
</feature>
<comment type="similarity">
    <text evidence="2">Belongs to the spectrin family.</text>
</comment>
<evidence type="ECO:0000259" key="11">
    <source>
        <dbReference type="PROSITE" id="PS50003"/>
    </source>
</evidence>
<dbReference type="GO" id="GO:0016020">
    <property type="term" value="C:membrane"/>
    <property type="evidence" value="ECO:0007669"/>
    <property type="project" value="UniProtKB-ARBA"/>
</dbReference>
<evidence type="ECO:0000256" key="5">
    <source>
        <dbReference type="ARBA" id="ARBA00022737"/>
    </source>
</evidence>
<dbReference type="GO" id="GO:0051693">
    <property type="term" value="P:actin filament capping"/>
    <property type="evidence" value="ECO:0007669"/>
    <property type="project" value="UniProtKB-KW"/>
</dbReference>
<dbReference type="GO" id="GO:0005737">
    <property type="term" value="C:cytoplasm"/>
    <property type="evidence" value="ECO:0007669"/>
    <property type="project" value="UniProtKB-ARBA"/>
</dbReference>
<feature type="compositionally biased region" description="Basic and acidic residues" evidence="9">
    <location>
        <begin position="924"/>
        <end position="950"/>
    </location>
</feature>
<evidence type="ECO:0000256" key="3">
    <source>
        <dbReference type="ARBA" id="ARBA00022467"/>
    </source>
</evidence>
<evidence type="ECO:0000256" key="8">
    <source>
        <dbReference type="SAM" id="Coils"/>
    </source>
</evidence>
<feature type="compositionally biased region" description="Basic and acidic residues" evidence="9">
    <location>
        <begin position="1175"/>
        <end position="1189"/>
    </location>
</feature>
<evidence type="ECO:0000313" key="13">
    <source>
        <dbReference type="Proteomes" id="UP001152622"/>
    </source>
</evidence>
<feature type="compositionally biased region" description="Acidic residues" evidence="9">
    <location>
        <begin position="691"/>
        <end position="700"/>
    </location>
</feature>
<dbReference type="PANTHER" id="PTHR11915">
    <property type="entry name" value="SPECTRIN/FILAMIN RELATED CYTOSKELETAL PROTEIN"/>
    <property type="match status" value="1"/>
</dbReference>
<keyword evidence="3" id="KW-0117">Actin capping</keyword>
<comment type="caution">
    <text evidence="12">The sequence shown here is derived from an EMBL/GenBank/DDBJ whole genome shotgun (WGS) entry which is preliminary data.</text>
</comment>
<keyword evidence="5" id="KW-0677">Repeat</keyword>
<dbReference type="Gene3D" id="1.20.58.60">
    <property type="match status" value="5"/>
</dbReference>
<evidence type="ECO:0000256" key="6">
    <source>
        <dbReference type="ARBA" id="ARBA00023203"/>
    </source>
</evidence>
<dbReference type="InterPro" id="IPR041681">
    <property type="entry name" value="PH_9"/>
</dbReference>
<feature type="region of interest" description="Disordered" evidence="9">
    <location>
        <begin position="1142"/>
        <end position="1262"/>
    </location>
</feature>
<dbReference type="SUPFAM" id="SSF46966">
    <property type="entry name" value="Spectrin repeat"/>
    <property type="match status" value="5"/>
</dbReference>
<dbReference type="SUPFAM" id="SSF50729">
    <property type="entry name" value="PH domain-like"/>
    <property type="match status" value="2"/>
</dbReference>
<feature type="compositionally biased region" description="Basic and acidic residues" evidence="9">
    <location>
        <begin position="676"/>
        <end position="690"/>
    </location>
</feature>
<evidence type="ECO:0000256" key="4">
    <source>
        <dbReference type="ARBA" id="ARBA00022490"/>
    </source>
</evidence>
<keyword evidence="7" id="KW-0206">Cytoskeleton</keyword>
<dbReference type="Pfam" id="PF00435">
    <property type="entry name" value="Spectrin"/>
    <property type="match status" value="6"/>
</dbReference>
<feature type="compositionally biased region" description="Basic and acidic residues" evidence="9">
    <location>
        <begin position="758"/>
        <end position="768"/>
    </location>
</feature>
<feature type="chain" id="PRO_5040218840" description="PH domain-containing protein" evidence="10">
    <location>
        <begin position="26"/>
        <end position="1309"/>
    </location>
</feature>
<dbReference type="GO" id="GO:0005543">
    <property type="term" value="F:phospholipid binding"/>
    <property type="evidence" value="ECO:0007669"/>
    <property type="project" value="InterPro"/>
</dbReference>
<dbReference type="PRINTS" id="PR00683">
    <property type="entry name" value="SPECTRINPH"/>
</dbReference>
<proteinExistence type="inferred from homology"/>
<dbReference type="GO" id="GO:0005856">
    <property type="term" value="C:cytoskeleton"/>
    <property type="evidence" value="ECO:0007669"/>
    <property type="project" value="UniProtKB-SubCell"/>
</dbReference>
<evidence type="ECO:0000256" key="1">
    <source>
        <dbReference type="ARBA" id="ARBA00004245"/>
    </source>
</evidence>
<feature type="compositionally biased region" description="Polar residues" evidence="9">
    <location>
        <begin position="1016"/>
        <end position="1026"/>
    </location>
</feature>
<dbReference type="Gene3D" id="2.30.29.30">
    <property type="entry name" value="Pleckstrin-homology domain (PH domain)/Phosphotyrosine-binding domain (PTB)"/>
    <property type="match status" value="2"/>
</dbReference>
<dbReference type="CDD" id="cd00176">
    <property type="entry name" value="SPEC"/>
    <property type="match status" value="3"/>
</dbReference>
<feature type="compositionally biased region" description="Basic and acidic residues" evidence="9">
    <location>
        <begin position="419"/>
        <end position="445"/>
    </location>
</feature>
<dbReference type="GO" id="GO:0003779">
    <property type="term" value="F:actin binding"/>
    <property type="evidence" value="ECO:0007669"/>
    <property type="project" value="UniProtKB-KW"/>
</dbReference>
<accession>A0A9Q1E6Y7</accession>
<dbReference type="PROSITE" id="PS50003">
    <property type="entry name" value="PH_DOMAIN"/>
    <property type="match status" value="2"/>
</dbReference>
<keyword evidence="10" id="KW-0732">Signal</keyword>
<evidence type="ECO:0000256" key="7">
    <source>
        <dbReference type="ARBA" id="ARBA00023212"/>
    </source>
</evidence>
<evidence type="ECO:0000256" key="2">
    <source>
        <dbReference type="ARBA" id="ARBA00006826"/>
    </source>
</evidence>
<evidence type="ECO:0000256" key="10">
    <source>
        <dbReference type="SAM" id="SignalP"/>
    </source>
</evidence>
<keyword evidence="4" id="KW-0963">Cytoplasm</keyword>
<dbReference type="Proteomes" id="UP001152622">
    <property type="component" value="Chromosome 24"/>
</dbReference>
<feature type="region of interest" description="Disordered" evidence="9">
    <location>
        <begin position="924"/>
        <end position="1037"/>
    </location>
</feature>
<dbReference type="FunFam" id="1.20.58.60:FF:000011">
    <property type="entry name" value="Spectrin beta chain"/>
    <property type="match status" value="2"/>
</dbReference>
<keyword evidence="13" id="KW-1185">Reference proteome</keyword>
<dbReference type="InterPro" id="IPR001849">
    <property type="entry name" value="PH_domain"/>
</dbReference>
<feature type="compositionally biased region" description="Pro residues" evidence="9">
    <location>
        <begin position="1237"/>
        <end position="1247"/>
    </location>
</feature>
<evidence type="ECO:0000313" key="12">
    <source>
        <dbReference type="EMBL" id="KAJ8333280.1"/>
    </source>
</evidence>
<dbReference type="InterPro" id="IPR018159">
    <property type="entry name" value="Spectrin/alpha-actinin"/>
</dbReference>
<feature type="domain" description="PH" evidence="11">
    <location>
        <begin position="536"/>
        <end position="641"/>
    </location>
</feature>
<keyword evidence="6" id="KW-0009">Actin-binding</keyword>
<dbReference type="SMART" id="SM00150">
    <property type="entry name" value="SPEC"/>
    <property type="match status" value="6"/>
</dbReference>
<feature type="signal peptide" evidence="10">
    <location>
        <begin position="1"/>
        <end position="25"/>
    </location>
</feature>
<feature type="coiled-coil region" evidence="8">
    <location>
        <begin position="289"/>
        <end position="316"/>
    </location>
</feature>
<dbReference type="EMBL" id="JAINUF010000024">
    <property type="protein sequence ID" value="KAJ8333280.1"/>
    <property type="molecule type" value="Genomic_DNA"/>
</dbReference>
<feature type="compositionally biased region" description="Polar residues" evidence="9">
    <location>
        <begin position="511"/>
        <end position="521"/>
    </location>
</feature>
<dbReference type="Pfam" id="PF15410">
    <property type="entry name" value="PH_9"/>
    <property type="match status" value="2"/>
</dbReference>
<feature type="compositionally biased region" description="Basic and acidic residues" evidence="9">
    <location>
        <begin position="652"/>
        <end position="665"/>
    </location>
</feature>